<sequence length="115" mass="11856">MGAPGVAVAPCPAGIVCIPAKISSRYGSRSSYAIRCSEGSSGFASSPKTGAVGGQRLENALPGTYWGKDNGVGNEIQVIFNKGSDVVMTKARVGENLLRVAERCGVMLPTPVRLS</sequence>
<proteinExistence type="predicted"/>
<dbReference type="OrthoDB" id="2013744at2759"/>
<gene>
    <name evidence="1" type="ORF">KP509_02G091100</name>
</gene>
<dbReference type="AlphaFoldDB" id="A0A8T2V8K7"/>
<comment type="caution">
    <text evidence="1">The sequence shown here is derived from an EMBL/GenBank/DDBJ whole genome shotgun (WGS) entry which is preliminary data.</text>
</comment>
<dbReference type="Proteomes" id="UP000825935">
    <property type="component" value="Chromosome 2"/>
</dbReference>
<evidence type="ECO:0000313" key="1">
    <source>
        <dbReference type="EMBL" id="KAH7444777.1"/>
    </source>
</evidence>
<accession>A0A8T2V8K7</accession>
<dbReference type="EMBL" id="CM035407">
    <property type="protein sequence ID" value="KAH7444777.1"/>
    <property type="molecule type" value="Genomic_DNA"/>
</dbReference>
<name>A0A8T2V8K7_CERRI</name>
<evidence type="ECO:0000313" key="2">
    <source>
        <dbReference type="Proteomes" id="UP000825935"/>
    </source>
</evidence>
<organism evidence="1 2">
    <name type="scientific">Ceratopteris richardii</name>
    <name type="common">Triangle waterfern</name>
    <dbReference type="NCBI Taxonomy" id="49495"/>
    <lineage>
        <taxon>Eukaryota</taxon>
        <taxon>Viridiplantae</taxon>
        <taxon>Streptophyta</taxon>
        <taxon>Embryophyta</taxon>
        <taxon>Tracheophyta</taxon>
        <taxon>Polypodiopsida</taxon>
        <taxon>Polypodiidae</taxon>
        <taxon>Polypodiales</taxon>
        <taxon>Pteridineae</taxon>
        <taxon>Pteridaceae</taxon>
        <taxon>Parkerioideae</taxon>
        <taxon>Ceratopteris</taxon>
    </lineage>
</organism>
<keyword evidence="2" id="KW-1185">Reference proteome</keyword>
<reference evidence="1" key="1">
    <citation type="submission" date="2021-08" db="EMBL/GenBank/DDBJ databases">
        <title>WGS assembly of Ceratopteris richardii.</title>
        <authorList>
            <person name="Marchant D.B."/>
            <person name="Chen G."/>
            <person name="Jenkins J."/>
            <person name="Shu S."/>
            <person name="Leebens-Mack J."/>
            <person name="Grimwood J."/>
            <person name="Schmutz J."/>
            <person name="Soltis P."/>
            <person name="Soltis D."/>
            <person name="Chen Z.-H."/>
        </authorList>
    </citation>
    <scope>NUCLEOTIDE SEQUENCE</scope>
    <source>
        <strain evidence="1">Whitten #5841</strain>
        <tissue evidence="1">Leaf</tissue>
    </source>
</reference>
<protein>
    <submittedName>
        <fullName evidence="1">Uncharacterized protein</fullName>
    </submittedName>
</protein>